<dbReference type="AlphaFoldDB" id="D4N765"/>
<gene>
    <name evidence="1" type="ORF">76h13orf17</name>
</gene>
<proteinExistence type="predicted"/>
<dbReference type="EMBL" id="GU059108">
    <property type="protein sequence ID" value="ACY24551.1"/>
    <property type="molecule type" value="Genomic_DNA"/>
</dbReference>
<organism evidence="1">
    <name type="scientific">uncultured crenarchaeote 76h13</name>
    <dbReference type="NCBI Taxonomy" id="684059"/>
    <lineage>
        <taxon>Archaea</taxon>
        <taxon>Thermoproteota</taxon>
        <taxon>environmental samples</taxon>
    </lineage>
</organism>
<sequence>MLGNSRNVNATQLVNFPVKLTFKISEVSEIRPMIDKFIEYYRGSESGEFSCRILLPRHLKSENDVKKLGATIHSEIMFSLKKNKLIMNLRDIRYIHDNDNYGWLLLNPKVAEKL</sequence>
<protein>
    <submittedName>
        <fullName evidence="1">Uncharacterized conserved protein</fullName>
    </submittedName>
</protein>
<accession>D4N765</accession>
<name>D4N765_9CREN</name>
<evidence type="ECO:0000313" key="1">
    <source>
        <dbReference type="EMBL" id="ACY24551.1"/>
    </source>
</evidence>
<reference evidence="1" key="1">
    <citation type="journal article" date="2010" name="Environ. Microbiol.">
        <title>Homologues of nitrite reductases in ammonia-oxidizing archaea: diversity and genomic context.</title>
        <authorList>
            <person name="Bartossek R."/>
            <person name="Nicol G.W."/>
            <person name="Lanzen A."/>
            <person name="Klenk H.P."/>
            <person name="Schleper C."/>
        </authorList>
    </citation>
    <scope>NUCLEOTIDE SEQUENCE</scope>
</reference>